<reference evidence="1 2" key="1">
    <citation type="submission" date="2012-10" db="EMBL/GenBank/DDBJ databases">
        <title>Genome sequencing of Tanticharoenia sakaeratensis NBRC 103193.</title>
        <authorList>
            <person name="Azuma Y."/>
            <person name="Hadano H."/>
            <person name="Hirakawa H."/>
            <person name="Matsushita K."/>
        </authorList>
    </citation>
    <scope>NUCLEOTIDE SEQUENCE [LARGE SCALE GENOMIC DNA]</scope>
    <source>
        <strain evidence="1 2">NBRC 103193</strain>
    </source>
</reference>
<dbReference type="RefSeq" id="WP_148505976.1">
    <property type="nucleotide sequence ID" value="NZ_BALE01000038.1"/>
</dbReference>
<dbReference type="Proteomes" id="UP000032679">
    <property type="component" value="Unassembled WGS sequence"/>
</dbReference>
<dbReference type="OrthoDB" id="9794564at2"/>
<evidence type="ECO:0000313" key="2">
    <source>
        <dbReference type="Proteomes" id="UP000032679"/>
    </source>
</evidence>
<organism evidence="1 2">
    <name type="scientific">Tanticharoenia sakaeratensis NBRC 103193</name>
    <dbReference type="NCBI Taxonomy" id="1231623"/>
    <lineage>
        <taxon>Bacteria</taxon>
        <taxon>Pseudomonadati</taxon>
        <taxon>Pseudomonadota</taxon>
        <taxon>Alphaproteobacteria</taxon>
        <taxon>Acetobacterales</taxon>
        <taxon>Acetobacteraceae</taxon>
        <taxon>Tanticharoenia</taxon>
    </lineage>
</organism>
<keyword evidence="2" id="KW-1185">Reference proteome</keyword>
<dbReference type="InterPro" id="IPR012340">
    <property type="entry name" value="NA-bd_OB-fold"/>
</dbReference>
<dbReference type="STRING" id="1231623.Tasa_038_130"/>
<dbReference type="AlphaFoldDB" id="A0A0D6MN84"/>
<protein>
    <submittedName>
        <fullName evidence="1">Uncharacterized protein</fullName>
    </submittedName>
</protein>
<gene>
    <name evidence="1" type="ORF">Tasa_038_130</name>
</gene>
<name>A0A0D6MN84_9PROT</name>
<proteinExistence type="predicted"/>
<comment type="caution">
    <text evidence="1">The sequence shown here is derived from an EMBL/GenBank/DDBJ whole genome shotgun (WGS) entry which is preliminary data.</text>
</comment>
<accession>A0A0D6MN84</accession>
<evidence type="ECO:0000313" key="1">
    <source>
        <dbReference type="EMBL" id="GAN55149.1"/>
    </source>
</evidence>
<sequence>MISETPPASPALHASPDIRVGTISSADAAPAGMTQLRIDFGPLVGTRRAGLRLGTQETPAVLVGARVCAVLDPGLSAAPGIGALPLAMPDLNGGLVLIRPDMSAQDGARPF</sequence>
<dbReference type="Gene3D" id="2.40.50.140">
    <property type="entry name" value="Nucleic acid-binding proteins"/>
    <property type="match status" value="1"/>
</dbReference>
<dbReference type="EMBL" id="BALE01000038">
    <property type="protein sequence ID" value="GAN55149.1"/>
    <property type="molecule type" value="Genomic_DNA"/>
</dbReference>